<keyword evidence="6 7" id="KW-0472">Membrane</keyword>
<reference evidence="9 10" key="1">
    <citation type="journal article" date="2018" name="Gigascience">
        <title>Genomes of trombidid mites reveal novel predicted allergens and laterally-transferred genes associated with secondary metabolism.</title>
        <authorList>
            <person name="Dong X."/>
            <person name="Chaisiri K."/>
            <person name="Xia D."/>
            <person name="Armstrong S.D."/>
            <person name="Fang Y."/>
            <person name="Donnelly M.J."/>
            <person name="Kadowaki T."/>
            <person name="McGarry J.W."/>
            <person name="Darby A.C."/>
            <person name="Makepeace B.L."/>
        </authorList>
    </citation>
    <scope>NUCLEOTIDE SEQUENCE [LARGE SCALE GENOMIC DNA]</scope>
    <source>
        <strain evidence="9">UoL-UT</strain>
    </source>
</reference>
<evidence type="ECO:0000313" key="9">
    <source>
        <dbReference type="EMBL" id="RWS25211.1"/>
    </source>
</evidence>
<evidence type="ECO:0000256" key="6">
    <source>
        <dbReference type="ARBA" id="ARBA00023136"/>
    </source>
</evidence>
<evidence type="ECO:0000256" key="4">
    <source>
        <dbReference type="ARBA" id="ARBA00022847"/>
    </source>
</evidence>
<gene>
    <name evidence="9" type="ORF">B4U80_05771</name>
</gene>
<evidence type="ECO:0000313" key="10">
    <source>
        <dbReference type="Proteomes" id="UP000288716"/>
    </source>
</evidence>
<dbReference type="PANTHER" id="PTHR10361">
    <property type="entry name" value="SODIUM-BILE ACID COTRANSPORTER"/>
    <property type="match status" value="1"/>
</dbReference>
<dbReference type="PROSITE" id="PS51257">
    <property type="entry name" value="PROKAR_LIPOPROTEIN"/>
    <property type="match status" value="1"/>
</dbReference>
<keyword evidence="8" id="KW-0732">Signal</keyword>
<dbReference type="VEuPathDB" id="VectorBase:LDEU006828"/>
<keyword evidence="4" id="KW-0769">Symport</keyword>
<dbReference type="Pfam" id="PF01758">
    <property type="entry name" value="SBF"/>
    <property type="match status" value="1"/>
</dbReference>
<dbReference type="EMBL" id="NCKV01003953">
    <property type="protein sequence ID" value="RWS25211.1"/>
    <property type="molecule type" value="Genomic_DNA"/>
</dbReference>
<dbReference type="GO" id="GO:0016020">
    <property type="term" value="C:membrane"/>
    <property type="evidence" value="ECO:0007669"/>
    <property type="project" value="UniProtKB-SubCell"/>
</dbReference>
<dbReference type="InterPro" id="IPR004710">
    <property type="entry name" value="Bilac:Na_transpt"/>
</dbReference>
<feature type="signal peptide" evidence="8">
    <location>
        <begin position="1"/>
        <end position="21"/>
    </location>
</feature>
<sequence>MNSDRFLIIFIVLVFVPFSLACNVSIDRESDIFKIRVDSIKVVKFFISVKESSECYLQKCELNFEVKSTQPDSINVVQFEGNSSIAFPPFLTEFNASISLKGLFPGFFELSTFCELESQLSMNLSTRSIFQGSVVRQVGMIDKVMQYVIRVMVFVMYANMGTQLDIAVVKETLKRPIGPAIGFFSQFIFMPLVSYVIGYLLLYEHDIWRLGIFLFGCSPGGNSSNFWTLIFKGDLNLSITMTFISCIASLGMMPLWLYTLGKTITKTVKLEVPFTNLVISLVTLTSPIFVGILVKYFKPKCAEYVRKVIRPLTFVIVIAMIILLFVTQYFMFRMFTGIIVLTGFLIAISGYILGAVAALVFRLNRKQIIAISIETAFQNGSIALVILHTSFDYPESDLAVVPIIAQALITGQPLWLVYAIISLSSFLRKKRTETE</sequence>
<name>A0A443SCA9_9ACAR</name>
<keyword evidence="10" id="KW-1185">Reference proteome</keyword>
<comment type="similarity">
    <text evidence="2">Belongs to the bile acid:sodium symporter (BASS) (TC 2.A.28) family.</text>
</comment>
<keyword evidence="5 7" id="KW-1133">Transmembrane helix</keyword>
<protein>
    <submittedName>
        <fullName evidence="9">Sodium/bile acid cotransporter-like protein</fullName>
    </submittedName>
</protein>
<feature type="transmembrane region" description="Helical" evidence="7">
    <location>
        <begin position="147"/>
        <end position="168"/>
    </location>
</feature>
<feature type="transmembrane region" description="Helical" evidence="7">
    <location>
        <begin position="237"/>
        <end position="257"/>
    </location>
</feature>
<dbReference type="InterPro" id="IPR002657">
    <property type="entry name" value="BilAc:Na_symport/Acr3"/>
</dbReference>
<feature type="transmembrane region" description="Helical" evidence="7">
    <location>
        <begin position="277"/>
        <end position="297"/>
    </location>
</feature>
<dbReference type="AlphaFoldDB" id="A0A443SCA9"/>
<proteinExistence type="inferred from homology"/>
<evidence type="ECO:0000256" key="2">
    <source>
        <dbReference type="ARBA" id="ARBA00006528"/>
    </source>
</evidence>
<dbReference type="PANTHER" id="PTHR10361:SF28">
    <property type="entry name" value="P3 PROTEIN-RELATED"/>
    <property type="match status" value="1"/>
</dbReference>
<keyword evidence="3 7" id="KW-0812">Transmembrane</keyword>
<keyword evidence="4" id="KW-0813">Transport</keyword>
<dbReference type="Proteomes" id="UP000288716">
    <property type="component" value="Unassembled WGS sequence"/>
</dbReference>
<comment type="caution">
    <text evidence="9">The sequence shown here is derived from an EMBL/GenBank/DDBJ whole genome shotgun (WGS) entry which is preliminary data.</text>
</comment>
<dbReference type="GO" id="GO:0015293">
    <property type="term" value="F:symporter activity"/>
    <property type="evidence" value="ECO:0007669"/>
    <property type="project" value="UniProtKB-KW"/>
</dbReference>
<comment type="subcellular location">
    <subcellularLocation>
        <location evidence="1">Membrane</location>
        <topology evidence="1">Multi-pass membrane protein</topology>
    </subcellularLocation>
</comment>
<evidence type="ECO:0000256" key="5">
    <source>
        <dbReference type="ARBA" id="ARBA00022989"/>
    </source>
</evidence>
<evidence type="ECO:0000256" key="8">
    <source>
        <dbReference type="SAM" id="SignalP"/>
    </source>
</evidence>
<dbReference type="OrthoDB" id="203097at2759"/>
<evidence type="ECO:0000256" key="3">
    <source>
        <dbReference type="ARBA" id="ARBA00022692"/>
    </source>
</evidence>
<feature type="transmembrane region" description="Helical" evidence="7">
    <location>
        <begin position="309"/>
        <end position="332"/>
    </location>
</feature>
<organism evidence="9 10">
    <name type="scientific">Leptotrombidium deliense</name>
    <dbReference type="NCBI Taxonomy" id="299467"/>
    <lineage>
        <taxon>Eukaryota</taxon>
        <taxon>Metazoa</taxon>
        <taxon>Ecdysozoa</taxon>
        <taxon>Arthropoda</taxon>
        <taxon>Chelicerata</taxon>
        <taxon>Arachnida</taxon>
        <taxon>Acari</taxon>
        <taxon>Acariformes</taxon>
        <taxon>Trombidiformes</taxon>
        <taxon>Prostigmata</taxon>
        <taxon>Anystina</taxon>
        <taxon>Parasitengona</taxon>
        <taxon>Trombiculoidea</taxon>
        <taxon>Trombiculidae</taxon>
        <taxon>Leptotrombidium</taxon>
    </lineage>
</organism>
<accession>A0A443SCA9</accession>
<evidence type="ECO:0000256" key="7">
    <source>
        <dbReference type="SAM" id="Phobius"/>
    </source>
</evidence>
<feature type="transmembrane region" description="Helical" evidence="7">
    <location>
        <begin position="338"/>
        <end position="361"/>
    </location>
</feature>
<feature type="transmembrane region" description="Helical" evidence="7">
    <location>
        <begin position="368"/>
        <end position="387"/>
    </location>
</feature>
<feature type="transmembrane region" description="Helical" evidence="7">
    <location>
        <begin position="399"/>
        <end position="421"/>
    </location>
</feature>
<dbReference type="Gene3D" id="1.20.1530.20">
    <property type="match status" value="1"/>
</dbReference>
<dbReference type="InterPro" id="IPR038770">
    <property type="entry name" value="Na+/solute_symporter_sf"/>
</dbReference>
<feature type="transmembrane region" description="Helical" evidence="7">
    <location>
        <begin position="180"/>
        <end position="201"/>
    </location>
</feature>
<feature type="chain" id="PRO_5019382850" evidence="8">
    <location>
        <begin position="22"/>
        <end position="435"/>
    </location>
</feature>
<evidence type="ECO:0000256" key="1">
    <source>
        <dbReference type="ARBA" id="ARBA00004141"/>
    </source>
</evidence>
<dbReference type="STRING" id="299467.A0A443SCA9"/>